<dbReference type="OrthoDB" id="8479218at2"/>
<feature type="signal peptide" evidence="1">
    <location>
        <begin position="1"/>
        <end position="21"/>
    </location>
</feature>
<reference evidence="3" key="1">
    <citation type="journal article" date="2011" name="J. Bacteriol.">
        <title>Genome sequences of eight morphologically diverse alphaproteobacteria.</title>
        <authorList>
            <consortium name="US DOE Joint Genome Institute"/>
            <person name="Brown P.J."/>
            <person name="Kysela D.T."/>
            <person name="Buechlein A."/>
            <person name="Hemmerich C."/>
            <person name="Brun Y.V."/>
        </authorList>
    </citation>
    <scope>NUCLEOTIDE SEQUENCE [LARGE SCALE GENOMIC DNA]</scope>
    <source>
        <strain evidence="3">ATCC 15264 / DSM 4735 / LMG 14903 / NBRC 16000 / CB 81</strain>
    </source>
</reference>
<feature type="chain" id="PRO_5003127081" description="Secreted protein" evidence="1">
    <location>
        <begin position="22"/>
        <end position="188"/>
    </location>
</feature>
<dbReference type="STRING" id="633149.Bresu_1104"/>
<sequence length="188" mass="19318">MIKKILLGFAATALLAGAAQAQDSQYGATSQDTFNLTATVDPVVRVSGLTDLTFNIGAAFLNSSNPNITQRPNYCVYSNVTSAGTYELEVTGVAFGTGSDNRWKLSGPNGALAYTVNNTAGAVSRQMGPNDSFAFTADAKTGTRPNTGDCSDIGGSNNQLIVAFSRADILAASAGTYTGVVTVIAKAI</sequence>
<accession>D9QNY3</accession>
<dbReference type="KEGG" id="bsb:Bresu_1104"/>
<name>D9QNY3_BRESC</name>
<dbReference type="BioCyc" id="BSUB633149:G1GM8-1102-MONOMER"/>
<evidence type="ECO:0000256" key="1">
    <source>
        <dbReference type="SAM" id="SignalP"/>
    </source>
</evidence>
<dbReference type="HOGENOM" id="CLU_1438558_0_0_5"/>
<gene>
    <name evidence="2" type="ordered locus">Bresu_1104</name>
</gene>
<dbReference type="InParanoid" id="D9QNY3"/>
<protein>
    <recommendedName>
        <fullName evidence="4">Secreted protein</fullName>
    </recommendedName>
</protein>
<dbReference type="AlphaFoldDB" id="D9QNY3"/>
<dbReference type="RefSeq" id="WP_013268519.1">
    <property type="nucleotide sequence ID" value="NC_014375.1"/>
</dbReference>
<evidence type="ECO:0000313" key="3">
    <source>
        <dbReference type="Proteomes" id="UP000002696"/>
    </source>
</evidence>
<proteinExistence type="predicted"/>
<evidence type="ECO:0000313" key="2">
    <source>
        <dbReference type="EMBL" id="ADL00416.1"/>
    </source>
</evidence>
<dbReference type="Proteomes" id="UP000002696">
    <property type="component" value="Chromosome"/>
</dbReference>
<organism evidence="2 3">
    <name type="scientific">Brevundimonas subvibrioides (strain ATCC 15264 / DSM 4735 / LMG 14903 / NBRC 16000 / CB 81)</name>
    <name type="common">Caulobacter subvibrioides</name>
    <dbReference type="NCBI Taxonomy" id="633149"/>
    <lineage>
        <taxon>Bacteria</taxon>
        <taxon>Pseudomonadati</taxon>
        <taxon>Pseudomonadota</taxon>
        <taxon>Alphaproteobacteria</taxon>
        <taxon>Caulobacterales</taxon>
        <taxon>Caulobacteraceae</taxon>
        <taxon>Brevundimonas</taxon>
    </lineage>
</organism>
<keyword evidence="3" id="KW-1185">Reference proteome</keyword>
<dbReference type="EMBL" id="CP002102">
    <property type="protein sequence ID" value="ADL00416.1"/>
    <property type="molecule type" value="Genomic_DNA"/>
</dbReference>
<keyword evidence="1" id="KW-0732">Signal</keyword>
<evidence type="ECO:0008006" key="4">
    <source>
        <dbReference type="Google" id="ProtNLM"/>
    </source>
</evidence>